<feature type="domain" description="RING-type" evidence="14">
    <location>
        <begin position="154"/>
        <end position="196"/>
    </location>
</feature>
<accession>A0A194X3D1</accession>
<dbReference type="SMART" id="SM00184">
    <property type="entry name" value="RING"/>
    <property type="match status" value="1"/>
</dbReference>
<dbReference type="Proteomes" id="UP000070700">
    <property type="component" value="Unassembled WGS sequence"/>
</dbReference>
<dbReference type="EC" id="2.3.2.27" evidence="3"/>
<dbReference type="InParanoid" id="A0A194X3D1"/>
<dbReference type="InterPro" id="IPR001841">
    <property type="entry name" value="Znf_RING"/>
</dbReference>
<dbReference type="GO" id="GO:0016567">
    <property type="term" value="P:protein ubiquitination"/>
    <property type="evidence" value="ECO:0007669"/>
    <property type="project" value="TreeGrafter"/>
</dbReference>
<dbReference type="Gene3D" id="3.30.40.10">
    <property type="entry name" value="Zinc/RING finger domain, C3HC4 (zinc finger)"/>
    <property type="match status" value="1"/>
</dbReference>
<organism evidence="15 16">
    <name type="scientific">Mollisia scopiformis</name>
    <name type="common">Conifer needle endophyte fungus</name>
    <name type="synonym">Phialocephala scopiformis</name>
    <dbReference type="NCBI Taxonomy" id="149040"/>
    <lineage>
        <taxon>Eukaryota</taxon>
        <taxon>Fungi</taxon>
        <taxon>Dikarya</taxon>
        <taxon>Ascomycota</taxon>
        <taxon>Pezizomycotina</taxon>
        <taxon>Leotiomycetes</taxon>
        <taxon>Helotiales</taxon>
        <taxon>Mollisiaceae</taxon>
        <taxon>Mollisia</taxon>
    </lineage>
</organism>
<keyword evidence="16" id="KW-1185">Reference proteome</keyword>
<keyword evidence="5 13" id="KW-0812">Transmembrane</keyword>
<evidence type="ECO:0000256" key="1">
    <source>
        <dbReference type="ARBA" id="ARBA00000900"/>
    </source>
</evidence>
<dbReference type="CDD" id="cd16454">
    <property type="entry name" value="RING-H2_PA-TM-RING"/>
    <property type="match status" value="1"/>
</dbReference>
<keyword evidence="4" id="KW-0808">Transferase</keyword>
<keyword evidence="11 13" id="KW-0472">Membrane</keyword>
<evidence type="ECO:0000256" key="3">
    <source>
        <dbReference type="ARBA" id="ARBA00012483"/>
    </source>
</evidence>
<sequence>MPVLLSAGKHFPRRDPSGIGSGSGLGITVGISLISLVVFLFFALMCVGYYRTSWTPGFATTRIVIPRRRSSRSRAPGLAKSVVENLPIVRFEESRTKDVELEERVEDGPNTNSDMQPVVDGDITAVTEIRSSKTNIASGTSTPTNKIPQEDSSCSICLEDFVESEEVRLLPCDHKFHPKCVDPWLKHVSGTCPVCRYNLNTQEVESDAVAA</sequence>
<evidence type="ECO:0000256" key="11">
    <source>
        <dbReference type="ARBA" id="ARBA00023136"/>
    </source>
</evidence>
<dbReference type="PANTHER" id="PTHR45977">
    <property type="entry name" value="TARGET OF ERK KINASE MPK-1"/>
    <property type="match status" value="1"/>
</dbReference>
<evidence type="ECO:0000256" key="13">
    <source>
        <dbReference type="SAM" id="Phobius"/>
    </source>
</evidence>
<evidence type="ECO:0000256" key="10">
    <source>
        <dbReference type="ARBA" id="ARBA00022989"/>
    </source>
</evidence>
<comment type="catalytic activity">
    <reaction evidence="1">
        <text>S-ubiquitinyl-[E2 ubiquitin-conjugating enzyme]-L-cysteine + [acceptor protein]-L-lysine = [E2 ubiquitin-conjugating enzyme]-L-cysteine + N(6)-ubiquitinyl-[acceptor protein]-L-lysine.</text>
        <dbReference type="EC" id="2.3.2.27"/>
    </reaction>
</comment>
<dbReference type="GeneID" id="28830973"/>
<dbReference type="EMBL" id="KQ947420">
    <property type="protein sequence ID" value="KUJ14332.1"/>
    <property type="molecule type" value="Genomic_DNA"/>
</dbReference>
<keyword evidence="10 13" id="KW-1133">Transmembrane helix</keyword>
<evidence type="ECO:0000256" key="6">
    <source>
        <dbReference type="ARBA" id="ARBA00022723"/>
    </source>
</evidence>
<dbReference type="Pfam" id="PF13639">
    <property type="entry name" value="zf-RING_2"/>
    <property type="match status" value="1"/>
</dbReference>
<keyword evidence="9" id="KW-0862">Zinc</keyword>
<feature type="transmembrane region" description="Helical" evidence="13">
    <location>
        <begin position="25"/>
        <end position="50"/>
    </location>
</feature>
<protein>
    <recommendedName>
        <fullName evidence="3">RING-type E3 ubiquitin transferase</fullName>
        <ecNumber evidence="3">2.3.2.27</ecNumber>
    </recommendedName>
</protein>
<dbReference type="GO" id="GO:0061630">
    <property type="term" value="F:ubiquitin protein ligase activity"/>
    <property type="evidence" value="ECO:0007669"/>
    <property type="project" value="UniProtKB-EC"/>
</dbReference>
<dbReference type="GO" id="GO:0016020">
    <property type="term" value="C:membrane"/>
    <property type="evidence" value="ECO:0007669"/>
    <property type="project" value="UniProtKB-SubCell"/>
</dbReference>
<evidence type="ECO:0000256" key="5">
    <source>
        <dbReference type="ARBA" id="ARBA00022692"/>
    </source>
</evidence>
<keyword evidence="6" id="KW-0479">Metal-binding</keyword>
<gene>
    <name evidence="15" type="ORF">LY89DRAFT_752304</name>
</gene>
<dbReference type="InterPro" id="IPR013083">
    <property type="entry name" value="Znf_RING/FYVE/PHD"/>
</dbReference>
<dbReference type="SUPFAM" id="SSF57850">
    <property type="entry name" value="RING/U-box"/>
    <property type="match status" value="1"/>
</dbReference>
<comment type="subcellular location">
    <subcellularLocation>
        <location evidence="2">Membrane</location>
        <topology evidence="2">Multi-pass membrane protein</topology>
    </subcellularLocation>
</comment>
<evidence type="ECO:0000313" key="15">
    <source>
        <dbReference type="EMBL" id="KUJ14332.1"/>
    </source>
</evidence>
<dbReference type="KEGG" id="psco:LY89DRAFT_752304"/>
<proteinExistence type="predicted"/>
<keyword evidence="8" id="KW-0833">Ubl conjugation pathway</keyword>
<evidence type="ECO:0000256" key="7">
    <source>
        <dbReference type="ARBA" id="ARBA00022771"/>
    </source>
</evidence>
<dbReference type="OrthoDB" id="8062037at2759"/>
<name>A0A194X3D1_MOLSC</name>
<evidence type="ECO:0000259" key="14">
    <source>
        <dbReference type="PROSITE" id="PS50089"/>
    </source>
</evidence>
<evidence type="ECO:0000256" key="8">
    <source>
        <dbReference type="ARBA" id="ARBA00022786"/>
    </source>
</evidence>
<dbReference type="PROSITE" id="PS50089">
    <property type="entry name" value="ZF_RING_2"/>
    <property type="match status" value="1"/>
</dbReference>
<evidence type="ECO:0000256" key="12">
    <source>
        <dbReference type="PROSITE-ProRule" id="PRU00175"/>
    </source>
</evidence>
<dbReference type="GO" id="GO:0008270">
    <property type="term" value="F:zinc ion binding"/>
    <property type="evidence" value="ECO:0007669"/>
    <property type="project" value="UniProtKB-KW"/>
</dbReference>
<keyword evidence="7 12" id="KW-0863">Zinc-finger</keyword>
<evidence type="ECO:0000256" key="9">
    <source>
        <dbReference type="ARBA" id="ARBA00022833"/>
    </source>
</evidence>
<reference evidence="15 16" key="1">
    <citation type="submission" date="2015-10" db="EMBL/GenBank/DDBJ databases">
        <title>Full genome of DAOMC 229536 Phialocephala scopiformis, a fungal endophyte of spruce producing the potent anti-insectan compound rugulosin.</title>
        <authorList>
            <consortium name="DOE Joint Genome Institute"/>
            <person name="Walker A.K."/>
            <person name="Frasz S.L."/>
            <person name="Seifert K.A."/>
            <person name="Miller J.D."/>
            <person name="Mondo S.J."/>
            <person name="Labutti K."/>
            <person name="Lipzen A."/>
            <person name="Dockter R."/>
            <person name="Kennedy M."/>
            <person name="Grigoriev I.V."/>
            <person name="Spatafora J.W."/>
        </authorList>
    </citation>
    <scope>NUCLEOTIDE SEQUENCE [LARGE SCALE GENOMIC DNA]</scope>
    <source>
        <strain evidence="15 16">CBS 120377</strain>
    </source>
</reference>
<dbReference type="PANTHER" id="PTHR45977:SF4">
    <property type="entry name" value="RING-TYPE DOMAIN-CONTAINING PROTEIN"/>
    <property type="match status" value="1"/>
</dbReference>
<dbReference type="AlphaFoldDB" id="A0A194X3D1"/>
<dbReference type="STRING" id="149040.A0A194X3D1"/>
<evidence type="ECO:0000313" key="16">
    <source>
        <dbReference type="Proteomes" id="UP000070700"/>
    </source>
</evidence>
<dbReference type="GO" id="GO:0006511">
    <property type="term" value="P:ubiquitin-dependent protein catabolic process"/>
    <property type="evidence" value="ECO:0007669"/>
    <property type="project" value="TreeGrafter"/>
</dbReference>
<evidence type="ECO:0000256" key="2">
    <source>
        <dbReference type="ARBA" id="ARBA00004141"/>
    </source>
</evidence>
<dbReference type="RefSeq" id="XP_018068687.1">
    <property type="nucleotide sequence ID" value="XM_018221247.1"/>
</dbReference>
<evidence type="ECO:0000256" key="4">
    <source>
        <dbReference type="ARBA" id="ARBA00022679"/>
    </source>
</evidence>